<dbReference type="EMBL" id="BOPF01000014">
    <property type="protein sequence ID" value="GIJ47238.1"/>
    <property type="molecule type" value="Genomic_DNA"/>
</dbReference>
<keyword evidence="2" id="KW-1185">Reference proteome</keyword>
<dbReference type="RefSeq" id="WP_203900749.1">
    <property type="nucleotide sequence ID" value="NZ_BOPF01000014.1"/>
</dbReference>
<protein>
    <submittedName>
        <fullName evidence="1">Uncharacterized protein</fullName>
    </submittedName>
</protein>
<reference evidence="1" key="1">
    <citation type="submission" date="2021-01" db="EMBL/GenBank/DDBJ databases">
        <title>Whole genome shotgun sequence of Virgisporangium aliadipatigenens NBRC 105644.</title>
        <authorList>
            <person name="Komaki H."/>
            <person name="Tamura T."/>
        </authorList>
    </citation>
    <scope>NUCLEOTIDE SEQUENCE</scope>
    <source>
        <strain evidence="1">NBRC 105644</strain>
    </source>
</reference>
<sequence length="125" mass="13976">MSAVRLKRLLRERHWQTYKQFCREYDRAARSIDPKLVGGYPTAKQLYRWTSGLVKGLPFAVHCEVLERMFPGETAQSLFAVDTPTDTPSADVVVQVCPGCGSRDRIAANAAVFTRVFGRASRVVA</sequence>
<evidence type="ECO:0000313" key="1">
    <source>
        <dbReference type="EMBL" id="GIJ47238.1"/>
    </source>
</evidence>
<dbReference type="Proteomes" id="UP000619260">
    <property type="component" value="Unassembled WGS sequence"/>
</dbReference>
<comment type="caution">
    <text evidence="1">The sequence shown here is derived from an EMBL/GenBank/DDBJ whole genome shotgun (WGS) entry which is preliminary data.</text>
</comment>
<organism evidence="1 2">
    <name type="scientific">Virgisporangium aliadipatigenens</name>
    <dbReference type="NCBI Taxonomy" id="741659"/>
    <lineage>
        <taxon>Bacteria</taxon>
        <taxon>Bacillati</taxon>
        <taxon>Actinomycetota</taxon>
        <taxon>Actinomycetes</taxon>
        <taxon>Micromonosporales</taxon>
        <taxon>Micromonosporaceae</taxon>
        <taxon>Virgisporangium</taxon>
    </lineage>
</organism>
<evidence type="ECO:0000313" key="2">
    <source>
        <dbReference type="Proteomes" id="UP000619260"/>
    </source>
</evidence>
<gene>
    <name evidence="1" type="ORF">Val02_41240</name>
</gene>
<accession>A0A8J3YNC3</accession>
<name>A0A8J3YNC3_9ACTN</name>
<dbReference type="AlphaFoldDB" id="A0A8J3YNC3"/>
<proteinExistence type="predicted"/>